<reference evidence="2" key="1">
    <citation type="journal article" date="2010" name="Science">
        <title>Plasticity of animal genome architecture unmasked by rapid evolution of a pelagic tunicate.</title>
        <authorList>
            <person name="Denoeud F."/>
            <person name="Henriet S."/>
            <person name="Mungpakdee S."/>
            <person name="Aury J.M."/>
            <person name="Da Silva C."/>
            <person name="Brinkmann H."/>
            <person name="Mikhaleva J."/>
            <person name="Olsen L.C."/>
            <person name="Jubin C."/>
            <person name="Canestro C."/>
            <person name="Bouquet J.M."/>
            <person name="Danks G."/>
            <person name="Poulain J."/>
            <person name="Campsteijn C."/>
            <person name="Adamski M."/>
            <person name="Cross I."/>
            <person name="Yadetie F."/>
            <person name="Muffato M."/>
            <person name="Louis A."/>
            <person name="Butcher S."/>
            <person name="Tsagkogeorga G."/>
            <person name="Konrad A."/>
            <person name="Singh S."/>
            <person name="Jensen M.F."/>
            <person name="Cong E.H."/>
            <person name="Eikeseth-Otteraa H."/>
            <person name="Noel B."/>
            <person name="Anthouard V."/>
            <person name="Porcel B.M."/>
            <person name="Kachouri-Lafond R."/>
            <person name="Nishino A."/>
            <person name="Ugolini M."/>
            <person name="Chourrout P."/>
            <person name="Nishida H."/>
            <person name="Aasland R."/>
            <person name="Huzurbazar S."/>
            <person name="Westhof E."/>
            <person name="Delsuc F."/>
            <person name="Lehrach H."/>
            <person name="Reinhardt R."/>
            <person name="Weissenbach J."/>
            <person name="Roy S.W."/>
            <person name="Artiguenave F."/>
            <person name="Postlethwait J.H."/>
            <person name="Manak J.R."/>
            <person name="Thompson E.M."/>
            <person name="Jaillon O."/>
            <person name="Du Pasquier L."/>
            <person name="Boudinot P."/>
            <person name="Liberles D.A."/>
            <person name="Volff J.N."/>
            <person name="Philippe H."/>
            <person name="Lenhard B."/>
            <person name="Roest Crollius H."/>
            <person name="Wincker P."/>
            <person name="Chourrout D."/>
        </authorList>
    </citation>
    <scope>NUCLEOTIDE SEQUENCE [LARGE SCALE GENOMIC DNA]</scope>
</reference>
<feature type="compositionally biased region" description="Basic residues" evidence="1">
    <location>
        <begin position="1439"/>
        <end position="1452"/>
    </location>
</feature>
<dbReference type="OrthoDB" id="10611473at2759"/>
<protein>
    <submittedName>
        <fullName evidence="2">Uncharacterized protein</fullName>
    </submittedName>
</protein>
<keyword evidence="3" id="KW-1185">Reference proteome</keyword>
<dbReference type="EMBL" id="FN653693">
    <property type="protein sequence ID" value="CBY15837.1"/>
    <property type="molecule type" value="Genomic_DNA"/>
</dbReference>
<sequence>MHRQTNAYRRLVKDEDYFFQLKEEIDSAQNPSNVRYDFKVLTTDTESEDEQRAVWQAKAAADGRIMERNARSLCFRPCSPDYKPVSAADIRDTPKQPLTDNPKYKNALNIVPLGPQEQYAVYFDNKDLLSRSRRYCRIGEPGFIQEFKSRAGKLGSQCPSFFNSLFGRLHIVEHLASMEKVEWTDEERALLLRGLASVLECLDPSSKHFRSDLLNVFENNHSRNGDSAVGFIGMVALHDGVRTFWQYGVKKTEPMTRRVQDIIYAVSEFRKVFPEFRQRENVRRMLGTTRYDFPGTSCLLTYEDAYFISQKLCILPKNERRCFILELYLEGRCIGVVCFIGTQHTLQLKPGEYALTEAEYGLEPKTKYERKGPDSKERKKKEALDQVPTKESLVEHQRLHEVAMKLNAKVVETQEAVNKEEKSLHTAYEKKPEVVPTEAELRILAQCYQTEVEEEIYRRIIENADFLAQLHRMSEQSRLAAAEIDRRRKKKDQTLLQPEAETDSALQERTQSYYQAMREFQVRILQERPDYQANLAALQSEITNLSLTPSYSVVDQFWTVVQRSSARILGCNECKGHHGILHRQCDCLRIWLQSREEYQEDREPGELPHWDQRFVACFKCREYNEELQRQELPEDYLLRADEQLCACMETWLDAFEGDFESIDFCPICAHPKADCAHPRPLTPPPSVPGQYGYEIQEASSDRVSVAGQPDLHLTPVRKGAERTMTGLQESQRGSSLLAGPSQLGHYPGRSPFIADHDVAAMADVKSNEPDEFEPPSLEADDPRMVFKSNHYTECVSKAVQQDLAQAAREAPTKTLQTLKKEAAARQVALKSPHNPTTDATPTLNPALNFPHKDFREIMEDDDVDGSHVKAVLTLEDPSEIADLAKARIVQNSDVFETRSVYGYGKLPSFVVPFDGRVSGKLPANGVPKHYQEKVAGSNITRSQSYCLYSSPLAQGPVNMLNNKSVSRRYLQSNRGRPYTPKGTLYRLIRDTAHPKETAELVGSNQTESDDPAVKEAGSNAEASAITDEHSLSTEEISFPTGSEIAAECKDAKYQLDGETTVRTGQKVAVRITSTWIMEPTNIPVDANRSWLTKLTSADAHSSSLNEFVGVVAGQMSILSRYWKERLLENGQRVFLTTVPGRSYSDFSYSTGGGRDNVGTWSLKLGGRAIVSFLCGCCTRLSLKEAEKMAIPPTEDAYQAALQGRKAANRLISDQSVGAPAGAKMLCPSMDPPTTAGTWRLVKDNQGRPKHWEHIVWPGYNFEFIEEGQDRKFRQCVRVTNGKEMNVETLVAIQGTCSFMVTHFDELRNRFLDYCAAQRPKVTPRDWSFTGNRYPRGLLTPSWIENEGLIQRIHGKHWAKHFENMLFSLEADVPLYWLDGAKNGPLAEKYLVTDYDPSIEEAEILARVDTSGRLMRMGEEPEYQTGSAPQTLALVDGGHRMSRKTKDKRHSTSKKTYSTAEFSSSETC</sequence>
<dbReference type="Proteomes" id="UP000001307">
    <property type="component" value="Unassembled WGS sequence"/>
</dbReference>
<evidence type="ECO:0000313" key="2">
    <source>
        <dbReference type="EMBL" id="CBY15837.1"/>
    </source>
</evidence>
<feature type="compositionally biased region" description="Basic and acidic residues" evidence="1">
    <location>
        <begin position="365"/>
        <end position="384"/>
    </location>
</feature>
<proteinExistence type="predicted"/>
<evidence type="ECO:0000313" key="3">
    <source>
        <dbReference type="Proteomes" id="UP000001307"/>
    </source>
</evidence>
<feature type="compositionally biased region" description="Polar residues" evidence="1">
    <location>
        <begin position="1453"/>
        <end position="1467"/>
    </location>
</feature>
<evidence type="ECO:0000256" key="1">
    <source>
        <dbReference type="SAM" id="MobiDB-lite"/>
    </source>
</evidence>
<feature type="region of interest" description="Disordered" evidence="1">
    <location>
        <begin position="365"/>
        <end position="387"/>
    </location>
</feature>
<gene>
    <name evidence="2" type="ORF">GSOID_T00014160001</name>
</gene>
<feature type="region of interest" description="Disordered" evidence="1">
    <location>
        <begin position="1437"/>
        <end position="1467"/>
    </location>
</feature>
<accession>E4Y1U3</accession>
<feature type="region of interest" description="Disordered" evidence="1">
    <location>
        <begin position="998"/>
        <end position="1033"/>
    </location>
</feature>
<organism evidence="2">
    <name type="scientific">Oikopleura dioica</name>
    <name type="common">Tunicate</name>
    <dbReference type="NCBI Taxonomy" id="34765"/>
    <lineage>
        <taxon>Eukaryota</taxon>
        <taxon>Metazoa</taxon>
        <taxon>Chordata</taxon>
        <taxon>Tunicata</taxon>
        <taxon>Appendicularia</taxon>
        <taxon>Copelata</taxon>
        <taxon>Oikopleuridae</taxon>
        <taxon>Oikopleura</taxon>
    </lineage>
</organism>
<name>E4Y1U3_OIKDI</name>
<dbReference type="InParanoid" id="E4Y1U3"/>